<evidence type="ECO:0000313" key="7">
    <source>
        <dbReference type="EMBL" id="WUS24889.1"/>
    </source>
</evidence>
<keyword evidence="7" id="KW-0808">Transferase</keyword>
<feature type="domain" description="DNA methylase adenine-specific" evidence="6">
    <location>
        <begin position="183"/>
        <end position="490"/>
    </location>
</feature>
<dbReference type="SUPFAM" id="SSF116734">
    <property type="entry name" value="DNA methylase specificity domain"/>
    <property type="match status" value="1"/>
</dbReference>
<dbReference type="SUPFAM" id="SSF53335">
    <property type="entry name" value="S-adenosyl-L-methionine-dependent methyltransferases"/>
    <property type="match status" value="1"/>
</dbReference>
<feature type="region of interest" description="Disordered" evidence="4">
    <location>
        <begin position="43"/>
        <end position="70"/>
    </location>
</feature>
<dbReference type="Gene3D" id="3.40.50.150">
    <property type="entry name" value="Vaccinia Virus protein VP39"/>
    <property type="match status" value="1"/>
</dbReference>
<evidence type="ECO:0000259" key="5">
    <source>
        <dbReference type="Pfam" id="PF01420"/>
    </source>
</evidence>
<dbReference type="InterPro" id="IPR044946">
    <property type="entry name" value="Restrct_endonuc_typeI_TRD_sf"/>
</dbReference>
<dbReference type="PRINTS" id="PR00507">
    <property type="entry name" value="N12N6MTFRASE"/>
</dbReference>
<dbReference type="CDD" id="cd16961">
    <property type="entry name" value="RMtype1_S_TRD-CR_like"/>
    <property type="match status" value="1"/>
</dbReference>
<evidence type="ECO:0000256" key="3">
    <source>
        <dbReference type="ARBA" id="ARBA00023125"/>
    </source>
</evidence>
<feature type="compositionally biased region" description="Low complexity" evidence="4">
    <location>
        <begin position="44"/>
        <end position="60"/>
    </location>
</feature>
<evidence type="ECO:0000256" key="2">
    <source>
        <dbReference type="ARBA" id="ARBA00022747"/>
    </source>
</evidence>
<dbReference type="GeneID" id="96636203"/>
<reference evidence="7" key="1">
    <citation type="submission" date="2022-10" db="EMBL/GenBank/DDBJ databases">
        <title>The complete genomes of actinobacterial strains from the NBC collection.</title>
        <authorList>
            <person name="Joergensen T.S."/>
            <person name="Alvarez Arevalo M."/>
            <person name="Sterndorff E.B."/>
            <person name="Faurdal D."/>
            <person name="Vuksanovic O."/>
            <person name="Mourched A.-S."/>
            <person name="Charusanti P."/>
            <person name="Shaw S."/>
            <person name="Blin K."/>
            <person name="Weber T."/>
        </authorList>
    </citation>
    <scope>NUCLEOTIDE SEQUENCE</scope>
    <source>
        <strain evidence="7">NBC_01256</strain>
    </source>
</reference>
<evidence type="ECO:0000313" key="8">
    <source>
        <dbReference type="Proteomes" id="UP001432292"/>
    </source>
</evidence>
<dbReference type="PANTHER" id="PTHR42998">
    <property type="entry name" value="TYPE I RESTRICTION ENZYME HINDVIIP M PROTEIN-RELATED"/>
    <property type="match status" value="1"/>
</dbReference>
<dbReference type="Gene3D" id="3.90.220.20">
    <property type="entry name" value="DNA methylase specificity domains"/>
    <property type="match status" value="1"/>
</dbReference>
<accession>A0ABZ1VNK0</accession>
<dbReference type="Pfam" id="PF01420">
    <property type="entry name" value="Methylase_S"/>
    <property type="match status" value="1"/>
</dbReference>
<name>A0ABZ1VNK0_9ACTN</name>
<feature type="domain" description="Type I restriction modification DNA specificity" evidence="5">
    <location>
        <begin position="543"/>
        <end position="706"/>
    </location>
</feature>
<keyword evidence="7" id="KW-0489">Methyltransferase</keyword>
<evidence type="ECO:0000256" key="4">
    <source>
        <dbReference type="SAM" id="MobiDB-lite"/>
    </source>
</evidence>
<dbReference type="EMBL" id="CP108473">
    <property type="protein sequence ID" value="WUS24889.1"/>
    <property type="molecule type" value="Genomic_DNA"/>
</dbReference>
<dbReference type="GO" id="GO:0008168">
    <property type="term" value="F:methyltransferase activity"/>
    <property type="evidence" value="ECO:0007669"/>
    <property type="project" value="UniProtKB-KW"/>
</dbReference>
<gene>
    <name evidence="7" type="ORF">OG727_22855</name>
</gene>
<evidence type="ECO:0000256" key="1">
    <source>
        <dbReference type="ARBA" id="ARBA00010923"/>
    </source>
</evidence>
<dbReference type="InterPro" id="IPR052916">
    <property type="entry name" value="Type-I_RE_MTase_Subunit"/>
</dbReference>
<comment type="similarity">
    <text evidence="1">Belongs to the type-I restriction system S methylase family.</text>
</comment>
<proteinExistence type="inferred from homology"/>
<dbReference type="Proteomes" id="UP001432292">
    <property type="component" value="Chromosome"/>
</dbReference>
<organism evidence="7 8">
    <name type="scientific">Streptomyces caniferus</name>
    <dbReference type="NCBI Taxonomy" id="285557"/>
    <lineage>
        <taxon>Bacteria</taxon>
        <taxon>Bacillati</taxon>
        <taxon>Actinomycetota</taxon>
        <taxon>Actinomycetes</taxon>
        <taxon>Kitasatosporales</taxon>
        <taxon>Streptomycetaceae</taxon>
        <taxon>Streptomyces</taxon>
    </lineage>
</organism>
<keyword evidence="8" id="KW-1185">Reference proteome</keyword>
<dbReference type="RefSeq" id="WP_328742311.1">
    <property type="nucleotide sequence ID" value="NZ_CP108073.1"/>
</dbReference>
<dbReference type="GO" id="GO:0032259">
    <property type="term" value="P:methylation"/>
    <property type="evidence" value="ECO:0007669"/>
    <property type="project" value="UniProtKB-KW"/>
</dbReference>
<evidence type="ECO:0000259" key="6">
    <source>
        <dbReference type="Pfam" id="PF02384"/>
    </source>
</evidence>
<sequence>MELFPQDALLEWLDERVIPRRSRGPSEPDEFTYGDRVRRALRKAAGATGGTSESLSTGTAPRPSPGRSSRDVLRVRELMGEQVERVRGAGSVVDYMNLLLCLLFLRGAGGPYWDRLTERARTGSGSDGSRLLLRHIGEVVDELLKRLGMVPGMQEQLLRLEPRTYADLTSVVGQVGLLGSGAFRLVLDEYERRAGLRSGEFFTPHAVARIMVSIALEERAPGMLGAVFDPYARGGELLAAAVENGGASLPSEVHGYSHAHGTARLASMNLALLGERSSVRLSRRTPWSEKRGRGAARFSLVLTNPPFNMSDTSREARVEGDWPYGAPPVGNDNLAYPQYVVGCLEDGGSAAVVMPNKAGDSANSAERTIRENLVERGVVRCVLELPDRLFSSTSVPVSVWFLGSPTNACKEVLFLDAREVGTTRKGRRVLRDEDVEAVVHAYRAARSSGAGERPSADRGGGKGAVLAVGVSREAIRERGYSLRPTVHLGTGRHRPPATDRAVSRAWETVERLRCTVREADADVAAAGFGSGFPSSVKERDATLIELCDIAAGPSFTRLRAEPPSPDGDVPMVYPGHLRSGRIEHAGDRYVSFPLADRLRAFEVETGDILCIRTGAMGPPALVRPEEAGWLISANLLRLRVKEGAGVDPAYLAAYLGRPEAVAWVRDRATATGAPTISKASLGSQPVVLPPYDEQQRIAGALAALEAQATAHLRFAAAVKEARATMADLLTTLDQPR</sequence>
<dbReference type="InterPro" id="IPR000055">
    <property type="entry name" value="Restrct_endonuc_typeI_TRD"/>
</dbReference>
<keyword evidence="2" id="KW-0680">Restriction system</keyword>
<keyword evidence="3" id="KW-0238">DNA-binding</keyword>
<protein>
    <submittedName>
        <fullName evidence="7">N-6 DNA methylase</fullName>
    </submittedName>
</protein>
<dbReference type="InterPro" id="IPR029063">
    <property type="entry name" value="SAM-dependent_MTases_sf"/>
</dbReference>
<dbReference type="Pfam" id="PF02384">
    <property type="entry name" value="N6_Mtase"/>
    <property type="match status" value="1"/>
</dbReference>
<dbReference type="InterPro" id="IPR003356">
    <property type="entry name" value="DNA_methylase_A-5"/>
</dbReference>
<dbReference type="PANTHER" id="PTHR42998:SF1">
    <property type="entry name" value="TYPE I RESTRICTION ENZYME HINDI METHYLASE SUBUNIT"/>
    <property type="match status" value="1"/>
</dbReference>